<name>A0AC60P4C0_IXOPE</name>
<comment type="caution">
    <text evidence="1">The sequence shown here is derived from an EMBL/GenBank/DDBJ whole genome shotgun (WGS) entry which is preliminary data.</text>
</comment>
<gene>
    <name evidence="1" type="ORF">HPB47_008598</name>
</gene>
<reference evidence="1 2" key="1">
    <citation type="journal article" date="2020" name="Cell">
        <title>Large-Scale Comparative Analyses of Tick Genomes Elucidate Their Genetic Diversity and Vector Capacities.</title>
        <authorList>
            <consortium name="Tick Genome and Microbiome Consortium (TIGMIC)"/>
            <person name="Jia N."/>
            <person name="Wang J."/>
            <person name="Shi W."/>
            <person name="Du L."/>
            <person name="Sun Y."/>
            <person name="Zhan W."/>
            <person name="Jiang J.F."/>
            <person name="Wang Q."/>
            <person name="Zhang B."/>
            <person name="Ji P."/>
            <person name="Bell-Sakyi L."/>
            <person name="Cui X.M."/>
            <person name="Yuan T.T."/>
            <person name="Jiang B.G."/>
            <person name="Yang W.F."/>
            <person name="Lam T.T."/>
            <person name="Chang Q.C."/>
            <person name="Ding S.J."/>
            <person name="Wang X.J."/>
            <person name="Zhu J.G."/>
            <person name="Ruan X.D."/>
            <person name="Zhao L."/>
            <person name="Wei J.T."/>
            <person name="Ye R.Z."/>
            <person name="Que T.C."/>
            <person name="Du C.H."/>
            <person name="Zhou Y.H."/>
            <person name="Cheng J.X."/>
            <person name="Dai P.F."/>
            <person name="Guo W.B."/>
            <person name="Han X.H."/>
            <person name="Huang E.J."/>
            <person name="Li L.F."/>
            <person name="Wei W."/>
            <person name="Gao Y.C."/>
            <person name="Liu J.Z."/>
            <person name="Shao H.Z."/>
            <person name="Wang X."/>
            <person name="Wang C.C."/>
            <person name="Yang T.C."/>
            <person name="Huo Q.B."/>
            <person name="Li W."/>
            <person name="Chen H.Y."/>
            <person name="Chen S.E."/>
            <person name="Zhou L.G."/>
            <person name="Ni X.B."/>
            <person name="Tian J.H."/>
            <person name="Sheng Y."/>
            <person name="Liu T."/>
            <person name="Pan Y.S."/>
            <person name="Xia L.Y."/>
            <person name="Li J."/>
            <person name="Zhao F."/>
            <person name="Cao W.C."/>
        </authorList>
    </citation>
    <scope>NUCLEOTIDE SEQUENCE [LARGE SCALE GENOMIC DNA]</scope>
    <source>
        <strain evidence="1">Iper-2018</strain>
    </source>
</reference>
<feature type="non-terminal residue" evidence="1">
    <location>
        <position position="202"/>
    </location>
</feature>
<organism evidence="1 2">
    <name type="scientific">Ixodes persulcatus</name>
    <name type="common">Taiga tick</name>
    <dbReference type="NCBI Taxonomy" id="34615"/>
    <lineage>
        <taxon>Eukaryota</taxon>
        <taxon>Metazoa</taxon>
        <taxon>Ecdysozoa</taxon>
        <taxon>Arthropoda</taxon>
        <taxon>Chelicerata</taxon>
        <taxon>Arachnida</taxon>
        <taxon>Acari</taxon>
        <taxon>Parasitiformes</taxon>
        <taxon>Ixodida</taxon>
        <taxon>Ixodoidea</taxon>
        <taxon>Ixodidae</taxon>
        <taxon>Ixodinae</taxon>
        <taxon>Ixodes</taxon>
    </lineage>
</organism>
<keyword evidence="2" id="KW-1185">Reference proteome</keyword>
<evidence type="ECO:0000313" key="2">
    <source>
        <dbReference type="Proteomes" id="UP000805193"/>
    </source>
</evidence>
<accession>A0AC60P4C0</accession>
<sequence>MVYRTNGYERELDCSGATVEETFRFPKKWLFDALCYQFLALRICDRALYGSVVELPGFVTDELLHDTQDDSLPVPRHRCRNHLNAMKVLDDREFLARYYFTKAAVASLLRSLSLEECENGREMSSPKQRAFVVRVSTGLEPASCGPDSLFLMDELPSAGSLAIGQALDKSYAHRGCTHSNSGAGGSRVQISTAEPVDLSGGE</sequence>
<evidence type="ECO:0000313" key="1">
    <source>
        <dbReference type="EMBL" id="KAG0414251.1"/>
    </source>
</evidence>
<dbReference type="EMBL" id="JABSTQ010011192">
    <property type="protein sequence ID" value="KAG0414251.1"/>
    <property type="molecule type" value="Genomic_DNA"/>
</dbReference>
<protein>
    <submittedName>
        <fullName evidence="1">Uncharacterized protein</fullName>
    </submittedName>
</protein>
<proteinExistence type="predicted"/>
<dbReference type="Proteomes" id="UP000805193">
    <property type="component" value="Unassembled WGS sequence"/>
</dbReference>